<feature type="transmembrane region" description="Helical" evidence="6">
    <location>
        <begin position="85"/>
        <end position="111"/>
    </location>
</feature>
<dbReference type="PANTHER" id="PTHR23112">
    <property type="entry name" value="G PROTEIN-COUPLED RECEPTOR 157-RELATED"/>
    <property type="match status" value="1"/>
</dbReference>
<dbReference type="EMBL" id="JANBTX010000078">
    <property type="protein sequence ID" value="KAJ2687256.1"/>
    <property type="molecule type" value="Genomic_DNA"/>
</dbReference>
<sequence length="377" mass="43211">MNELSNHNTSANRTLLISLSTAGLFISLVTIYLCLHLCTKRRELYHMTIFRIILSIQVFSFLNSLFNLLGVFISPQTNGQCQGYVFISTILQVSPLYLSVFTILYFQAILIHDIPLRRKWPRIALSLGTILFSLVPSMFTLIIPPRTAGMQTYCEYKDPPSTRLFVFKWLVMYIWITIAIVIGIYSMARMVIVIVKRSREACRHMSRPPSATESAEGVSTLAKENRRRRRRSSNLIIAKALSSVIWFPITPIICLGFNTVYSIVVYKKQHEDEAGFIVDKVLQFLAVPLMAMTFYLSPPVRRAFKQYLSDRKEGKRVRRLTKASRARSSTPSPSSTGRGTDVHTDDDEMPAHYTMRHRESSPRSTLYSDEDELYARL</sequence>
<organism evidence="7 8">
    <name type="scientific">Coemansia spiralis</name>
    <dbReference type="NCBI Taxonomy" id="417178"/>
    <lineage>
        <taxon>Eukaryota</taxon>
        <taxon>Fungi</taxon>
        <taxon>Fungi incertae sedis</taxon>
        <taxon>Zoopagomycota</taxon>
        <taxon>Kickxellomycotina</taxon>
        <taxon>Kickxellomycetes</taxon>
        <taxon>Kickxellales</taxon>
        <taxon>Kickxellaceae</taxon>
        <taxon>Coemansia</taxon>
    </lineage>
</organism>
<proteinExistence type="predicted"/>
<feature type="compositionally biased region" description="Low complexity" evidence="5">
    <location>
        <begin position="326"/>
        <end position="339"/>
    </location>
</feature>
<keyword evidence="3 6" id="KW-1133">Transmembrane helix</keyword>
<feature type="transmembrane region" description="Helical" evidence="6">
    <location>
        <begin position="236"/>
        <end position="261"/>
    </location>
</feature>
<feature type="transmembrane region" description="Helical" evidence="6">
    <location>
        <begin position="49"/>
        <end position="73"/>
    </location>
</feature>
<evidence type="ECO:0000256" key="1">
    <source>
        <dbReference type="ARBA" id="ARBA00004141"/>
    </source>
</evidence>
<accession>A0A9W8GLV9</accession>
<keyword evidence="8" id="KW-1185">Reference proteome</keyword>
<evidence type="ECO:0000256" key="3">
    <source>
        <dbReference type="ARBA" id="ARBA00022989"/>
    </source>
</evidence>
<comment type="subcellular location">
    <subcellularLocation>
        <location evidence="1">Membrane</location>
        <topology evidence="1">Multi-pass membrane protein</topology>
    </subcellularLocation>
</comment>
<reference evidence="7" key="1">
    <citation type="submission" date="2022-07" db="EMBL/GenBank/DDBJ databases">
        <title>Phylogenomic reconstructions and comparative analyses of Kickxellomycotina fungi.</title>
        <authorList>
            <person name="Reynolds N.K."/>
            <person name="Stajich J.E."/>
            <person name="Barry K."/>
            <person name="Grigoriev I.V."/>
            <person name="Crous P."/>
            <person name="Smith M.E."/>
        </authorList>
    </citation>
    <scope>NUCLEOTIDE SEQUENCE</scope>
    <source>
        <strain evidence="7">CBS 109367</strain>
    </source>
</reference>
<protein>
    <submittedName>
        <fullName evidence="7">Uncharacterized protein</fullName>
    </submittedName>
</protein>
<evidence type="ECO:0000256" key="2">
    <source>
        <dbReference type="ARBA" id="ARBA00022692"/>
    </source>
</evidence>
<dbReference type="Proteomes" id="UP001151516">
    <property type="component" value="Unassembled WGS sequence"/>
</dbReference>
<evidence type="ECO:0000313" key="7">
    <source>
        <dbReference type="EMBL" id="KAJ2687256.1"/>
    </source>
</evidence>
<keyword evidence="2 6" id="KW-0812">Transmembrane</keyword>
<evidence type="ECO:0000256" key="4">
    <source>
        <dbReference type="ARBA" id="ARBA00023136"/>
    </source>
</evidence>
<dbReference type="PANTHER" id="PTHR23112:SF0">
    <property type="entry name" value="TRANSMEMBRANE PROTEIN 116"/>
    <property type="match status" value="1"/>
</dbReference>
<evidence type="ECO:0000256" key="6">
    <source>
        <dbReference type="SAM" id="Phobius"/>
    </source>
</evidence>
<name>A0A9W8GLV9_9FUNG</name>
<dbReference type="OrthoDB" id="5597070at2759"/>
<feature type="region of interest" description="Disordered" evidence="5">
    <location>
        <begin position="205"/>
        <end position="225"/>
    </location>
</feature>
<dbReference type="GO" id="GO:0004930">
    <property type="term" value="F:G protein-coupled receptor activity"/>
    <property type="evidence" value="ECO:0007669"/>
    <property type="project" value="TreeGrafter"/>
</dbReference>
<feature type="transmembrane region" description="Helical" evidence="6">
    <location>
        <begin position="281"/>
        <end position="297"/>
    </location>
</feature>
<feature type="region of interest" description="Disordered" evidence="5">
    <location>
        <begin position="318"/>
        <end position="377"/>
    </location>
</feature>
<evidence type="ECO:0000313" key="8">
    <source>
        <dbReference type="Proteomes" id="UP001151516"/>
    </source>
</evidence>
<dbReference type="AlphaFoldDB" id="A0A9W8GLV9"/>
<gene>
    <name evidence="7" type="ORF">IWW39_003062</name>
</gene>
<feature type="transmembrane region" description="Helical" evidence="6">
    <location>
        <begin position="170"/>
        <end position="195"/>
    </location>
</feature>
<feature type="transmembrane region" description="Helical" evidence="6">
    <location>
        <begin position="15"/>
        <end position="37"/>
    </location>
</feature>
<feature type="transmembrane region" description="Helical" evidence="6">
    <location>
        <begin position="123"/>
        <end position="143"/>
    </location>
</feature>
<dbReference type="GO" id="GO:0005886">
    <property type="term" value="C:plasma membrane"/>
    <property type="evidence" value="ECO:0007669"/>
    <property type="project" value="TreeGrafter"/>
</dbReference>
<evidence type="ECO:0000256" key="5">
    <source>
        <dbReference type="SAM" id="MobiDB-lite"/>
    </source>
</evidence>
<keyword evidence="4 6" id="KW-0472">Membrane</keyword>
<feature type="compositionally biased region" description="Acidic residues" evidence="5">
    <location>
        <begin position="368"/>
        <end position="377"/>
    </location>
</feature>
<dbReference type="GO" id="GO:0007189">
    <property type="term" value="P:adenylate cyclase-activating G protein-coupled receptor signaling pathway"/>
    <property type="evidence" value="ECO:0007669"/>
    <property type="project" value="TreeGrafter"/>
</dbReference>
<comment type="caution">
    <text evidence="7">The sequence shown here is derived from an EMBL/GenBank/DDBJ whole genome shotgun (WGS) entry which is preliminary data.</text>
</comment>